<dbReference type="Proteomes" id="UP000332933">
    <property type="component" value="Unassembled WGS sequence"/>
</dbReference>
<dbReference type="Gene3D" id="3.40.50.360">
    <property type="match status" value="1"/>
</dbReference>
<dbReference type="AlphaFoldDB" id="A0A485KFZ8"/>
<proteinExistence type="predicted"/>
<accession>A0A485KFZ8</accession>
<dbReference type="GO" id="GO:0016491">
    <property type="term" value="F:oxidoreductase activity"/>
    <property type="evidence" value="ECO:0007669"/>
    <property type="project" value="InterPro"/>
</dbReference>
<dbReference type="PANTHER" id="PTHR30543">
    <property type="entry name" value="CHROMATE REDUCTASE"/>
    <property type="match status" value="1"/>
</dbReference>
<dbReference type="Pfam" id="PF03358">
    <property type="entry name" value="FMN_red"/>
    <property type="match status" value="1"/>
</dbReference>
<gene>
    <name evidence="3" type="primary">Aste57867_5865</name>
    <name evidence="2" type="ORF">As57867_005851</name>
    <name evidence="3" type="ORF">ASTE57867_5865</name>
</gene>
<feature type="domain" description="NADPH-dependent FMN reductase-like" evidence="1">
    <location>
        <begin position="30"/>
        <end position="172"/>
    </location>
</feature>
<dbReference type="SUPFAM" id="SSF52218">
    <property type="entry name" value="Flavoproteins"/>
    <property type="match status" value="1"/>
</dbReference>
<evidence type="ECO:0000313" key="4">
    <source>
        <dbReference type="Proteomes" id="UP000332933"/>
    </source>
</evidence>
<keyword evidence="4" id="KW-1185">Reference proteome</keyword>
<name>A0A485KFZ8_9STRA</name>
<dbReference type="InterPro" id="IPR050712">
    <property type="entry name" value="NAD(P)H-dep_reductase"/>
</dbReference>
<sequence>MDQSQATLMTSAIFSCLHFPSRTIPTMTLTVSVIIGSVRPGRQGLRVAKFIAAKLESVGFKVHLIDPIELNLPLFVGRFDYLPEDKKTDELKALKAKLVESDAIVAVTPEYNHSFSPVIANTLDYFYAEFLFKIAGIVSYSAGPFGGVRAVGPLRPFFGELGLTTIPKELPVPVVQNLLNEDGTIQATAGQSGESLEKGATEFANQLQWYAKALKAARAEGTP</sequence>
<evidence type="ECO:0000313" key="2">
    <source>
        <dbReference type="EMBL" id="KAF0709640.1"/>
    </source>
</evidence>
<dbReference type="PANTHER" id="PTHR30543:SF21">
    <property type="entry name" value="NAD(P)H-DEPENDENT FMN REDUCTASE LOT6"/>
    <property type="match status" value="1"/>
</dbReference>
<reference evidence="3 4" key="1">
    <citation type="submission" date="2019-03" db="EMBL/GenBank/DDBJ databases">
        <authorList>
            <person name="Gaulin E."/>
            <person name="Dumas B."/>
        </authorList>
    </citation>
    <scope>NUCLEOTIDE SEQUENCE [LARGE SCALE GENOMIC DNA]</scope>
    <source>
        <strain evidence="3">CBS 568.67</strain>
    </source>
</reference>
<organism evidence="3 4">
    <name type="scientific">Aphanomyces stellatus</name>
    <dbReference type="NCBI Taxonomy" id="120398"/>
    <lineage>
        <taxon>Eukaryota</taxon>
        <taxon>Sar</taxon>
        <taxon>Stramenopiles</taxon>
        <taxon>Oomycota</taxon>
        <taxon>Saprolegniomycetes</taxon>
        <taxon>Saprolegniales</taxon>
        <taxon>Verrucalvaceae</taxon>
        <taxon>Aphanomyces</taxon>
    </lineage>
</organism>
<dbReference type="GO" id="GO:0010181">
    <property type="term" value="F:FMN binding"/>
    <property type="evidence" value="ECO:0007669"/>
    <property type="project" value="TreeGrafter"/>
</dbReference>
<dbReference type="OrthoDB" id="68575at2759"/>
<dbReference type="EMBL" id="CAADRA010002228">
    <property type="protein sequence ID" value="VFT82888.1"/>
    <property type="molecule type" value="Genomic_DNA"/>
</dbReference>
<dbReference type="InterPro" id="IPR005025">
    <property type="entry name" value="FMN_Rdtase-like_dom"/>
</dbReference>
<evidence type="ECO:0000259" key="1">
    <source>
        <dbReference type="Pfam" id="PF03358"/>
    </source>
</evidence>
<dbReference type="InterPro" id="IPR029039">
    <property type="entry name" value="Flavoprotein-like_sf"/>
</dbReference>
<dbReference type="GO" id="GO:0005829">
    <property type="term" value="C:cytosol"/>
    <property type="evidence" value="ECO:0007669"/>
    <property type="project" value="TreeGrafter"/>
</dbReference>
<reference evidence="2" key="2">
    <citation type="submission" date="2019-06" db="EMBL/GenBank/DDBJ databases">
        <title>Genomics analysis of Aphanomyces spp. identifies a new class of oomycete effector associated with host adaptation.</title>
        <authorList>
            <person name="Gaulin E."/>
        </authorList>
    </citation>
    <scope>NUCLEOTIDE SEQUENCE</scope>
    <source>
        <strain evidence="2">CBS 578.67</strain>
    </source>
</reference>
<dbReference type="EMBL" id="VJMH01002226">
    <property type="protein sequence ID" value="KAF0709640.1"/>
    <property type="molecule type" value="Genomic_DNA"/>
</dbReference>
<evidence type="ECO:0000313" key="3">
    <source>
        <dbReference type="EMBL" id="VFT82888.1"/>
    </source>
</evidence>
<protein>
    <submittedName>
        <fullName evidence="3">Aste57867_5865 protein</fullName>
    </submittedName>
</protein>